<name>A0A2S4KX25_9HYPO</name>
<dbReference type="Proteomes" id="UP000237481">
    <property type="component" value="Unassembled WGS sequence"/>
</dbReference>
<organism evidence="1 2">
    <name type="scientific">Tolypocladium paradoxum</name>
    <dbReference type="NCBI Taxonomy" id="94208"/>
    <lineage>
        <taxon>Eukaryota</taxon>
        <taxon>Fungi</taxon>
        <taxon>Dikarya</taxon>
        <taxon>Ascomycota</taxon>
        <taxon>Pezizomycotina</taxon>
        <taxon>Sordariomycetes</taxon>
        <taxon>Hypocreomycetidae</taxon>
        <taxon>Hypocreales</taxon>
        <taxon>Ophiocordycipitaceae</taxon>
        <taxon>Tolypocladium</taxon>
    </lineage>
</organism>
<proteinExistence type="predicted"/>
<evidence type="ECO:0000313" key="2">
    <source>
        <dbReference type="Proteomes" id="UP000237481"/>
    </source>
</evidence>
<keyword evidence="2" id="KW-1185">Reference proteome</keyword>
<sequence>MSEASVGNAVPANSRGVWGFHLHNRLALASQGVGEGISCQGEELEVRNVGVGRDAIHIEVPEAGSAETLEGGGGWVGVVVGATVGNCPGLDEAVLDGVGIMGGKDWAGDICLEESIEGSEPDGQDLGGGCDRAV</sequence>
<dbReference type="AlphaFoldDB" id="A0A2S4KX25"/>
<reference evidence="1 2" key="1">
    <citation type="submission" date="2018-01" db="EMBL/GenBank/DDBJ databases">
        <title>Harnessing the power of phylogenomics to disentangle the directionality and signatures of interkingdom host jumping in the parasitic fungal genus Tolypocladium.</title>
        <authorList>
            <person name="Quandt C.A."/>
            <person name="Patterson W."/>
            <person name="Spatafora J.W."/>
        </authorList>
    </citation>
    <scope>NUCLEOTIDE SEQUENCE [LARGE SCALE GENOMIC DNA]</scope>
    <source>
        <strain evidence="1 2">NRBC 100945</strain>
    </source>
</reference>
<dbReference type="EMBL" id="PKSG01000491">
    <property type="protein sequence ID" value="POR34732.1"/>
    <property type="molecule type" value="Genomic_DNA"/>
</dbReference>
<accession>A0A2S4KX25</accession>
<gene>
    <name evidence="1" type="ORF">TPAR_05081</name>
</gene>
<comment type="caution">
    <text evidence="1">The sequence shown here is derived from an EMBL/GenBank/DDBJ whole genome shotgun (WGS) entry which is preliminary data.</text>
</comment>
<evidence type="ECO:0000313" key="1">
    <source>
        <dbReference type="EMBL" id="POR34732.1"/>
    </source>
</evidence>
<feature type="non-terminal residue" evidence="1">
    <location>
        <position position="134"/>
    </location>
</feature>
<protein>
    <submittedName>
        <fullName evidence="1">Uncharacterized protein</fullName>
    </submittedName>
</protein>